<dbReference type="Pfam" id="PF02381">
    <property type="entry name" value="MraZ"/>
    <property type="match status" value="2"/>
</dbReference>
<dbReference type="InterPro" id="IPR035642">
    <property type="entry name" value="MraZ_N"/>
</dbReference>
<evidence type="ECO:0000256" key="2">
    <source>
        <dbReference type="ARBA" id="ARBA00022490"/>
    </source>
</evidence>
<keyword evidence="5 7" id="KW-0238">DNA-binding</keyword>
<evidence type="ECO:0000256" key="3">
    <source>
        <dbReference type="ARBA" id="ARBA00022737"/>
    </source>
</evidence>
<dbReference type="CDD" id="cd16321">
    <property type="entry name" value="MraZ_C"/>
    <property type="match status" value="1"/>
</dbReference>
<proteinExistence type="inferred from homology"/>
<evidence type="ECO:0000256" key="4">
    <source>
        <dbReference type="ARBA" id="ARBA00023015"/>
    </source>
</evidence>
<protein>
    <recommendedName>
        <fullName evidence="1 7">Transcriptional regulator MraZ</fullName>
    </recommendedName>
</protein>
<evidence type="ECO:0000256" key="7">
    <source>
        <dbReference type="HAMAP-Rule" id="MF_01008"/>
    </source>
</evidence>
<sequence length="144" mass="16275">MAFTGTYTPKLDDKGRLTLPAKYREDLAGGLTITKGQDRSLTVYPKAEFERIAEKADAIEWTDAAGRAFIRNFFASSDEQRPDAQGRITLNADHRRYAGLTKECVVVGSRKFLEIWDAEAWYAYQAAHEDDYSQPQSDALKSIF</sequence>
<comment type="subcellular location">
    <subcellularLocation>
        <location evidence="7">Cytoplasm</location>
        <location evidence="7">Nucleoid</location>
    </subcellularLocation>
</comment>
<gene>
    <name evidence="7 9" type="primary">mraZ</name>
    <name evidence="9" type="ORF">GCM10023147_52050</name>
</gene>
<dbReference type="HAMAP" id="MF_01008">
    <property type="entry name" value="MraZ"/>
    <property type="match status" value="1"/>
</dbReference>
<keyword evidence="2 7" id="KW-0963">Cytoplasm</keyword>
<accession>A0ABP8KIH3</accession>
<dbReference type="InterPro" id="IPR037914">
    <property type="entry name" value="SpoVT-AbrB_sf"/>
</dbReference>
<feature type="domain" description="SpoVT-AbrB" evidence="8">
    <location>
        <begin position="77"/>
        <end position="120"/>
    </location>
</feature>
<dbReference type="InterPro" id="IPR038619">
    <property type="entry name" value="MraZ_sf"/>
</dbReference>
<dbReference type="NCBIfam" id="TIGR00242">
    <property type="entry name" value="division/cell wall cluster transcriptional repressor MraZ"/>
    <property type="match status" value="1"/>
</dbReference>
<dbReference type="InterPro" id="IPR020603">
    <property type="entry name" value="MraZ_dom"/>
</dbReference>
<evidence type="ECO:0000256" key="5">
    <source>
        <dbReference type="ARBA" id="ARBA00023125"/>
    </source>
</evidence>
<dbReference type="PANTHER" id="PTHR34701:SF1">
    <property type="entry name" value="TRANSCRIPTIONAL REGULATOR MRAZ"/>
    <property type="match status" value="1"/>
</dbReference>
<dbReference type="InterPro" id="IPR007159">
    <property type="entry name" value="SpoVT-AbrB_dom"/>
</dbReference>
<keyword evidence="4 7" id="KW-0805">Transcription regulation</keyword>
<keyword evidence="10" id="KW-1185">Reference proteome</keyword>
<evidence type="ECO:0000256" key="6">
    <source>
        <dbReference type="ARBA" id="ARBA00023163"/>
    </source>
</evidence>
<feature type="domain" description="SpoVT-AbrB" evidence="8">
    <location>
        <begin position="6"/>
        <end position="48"/>
    </location>
</feature>
<name>A0ABP8KIH3_9ACTN</name>
<dbReference type="Proteomes" id="UP001500635">
    <property type="component" value="Unassembled WGS sequence"/>
</dbReference>
<dbReference type="Gene3D" id="3.40.1550.20">
    <property type="entry name" value="Transcriptional regulator MraZ domain"/>
    <property type="match status" value="1"/>
</dbReference>
<reference evidence="10" key="1">
    <citation type="journal article" date="2019" name="Int. J. Syst. Evol. Microbiol.">
        <title>The Global Catalogue of Microorganisms (GCM) 10K type strain sequencing project: providing services to taxonomists for standard genome sequencing and annotation.</title>
        <authorList>
            <consortium name="The Broad Institute Genomics Platform"/>
            <consortium name="The Broad Institute Genome Sequencing Center for Infectious Disease"/>
            <person name="Wu L."/>
            <person name="Ma J."/>
        </authorList>
    </citation>
    <scope>NUCLEOTIDE SEQUENCE [LARGE SCALE GENOMIC DNA]</scope>
    <source>
        <strain evidence="10">JCM 17688</strain>
    </source>
</reference>
<dbReference type="EMBL" id="BAABFR010000198">
    <property type="protein sequence ID" value="GAA4407980.1"/>
    <property type="molecule type" value="Genomic_DNA"/>
</dbReference>
<dbReference type="SUPFAM" id="SSF89447">
    <property type="entry name" value="AbrB/MazE/MraZ-like"/>
    <property type="match status" value="1"/>
</dbReference>
<dbReference type="CDD" id="cd16320">
    <property type="entry name" value="MraZ_N"/>
    <property type="match status" value="1"/>
</dbReference>
<dbReference type="InterPro" id="IPR035644">
    <property type="entry name" value="MraZ_C"/>
</dbReference>
<evidence type="ECO:0000256" key="1">
    <source>
        <dbReference type="ARBA" id="ARBA00013860"/>
    </source>
</evidence>
<keyword evidence="3" id="KW-0677">Repeat</keyword>
<keyword evidence="6 7" id="KW-0804">Transcription</keyword>
<dbReference type="RefSeq" id="WP_345001905.1">
    <property type="nucleotide sequence ID" value="NZ_BAABFR010000198.1"/>
</dbReference>
<evidence type="ECO:0000313" key="10">
    <source>
        <dbReference type="Proteomes" id="UP001500635"/>
    </source>
</evidence>
<dbReference type="PANTHER" id="PTHR34701">
    <property type="entry name" value="TRANSCRIPTIONAL REGULATOR MRAZ"/>
    <property type="match status" value="1"/>
</dbReference>
<evidence type="ECO:0000313" key="9">
    <source>
        <dbReference type="EMBL" id="GAA4407980.1"/>
    </source>
</evidence>
<organism evidence="9 10">
    <name type="scientific">Tsukamurella soli</name>
    <dbReference type="NCBI Taxonomy" id="644556"/>
    <lineage>
        <taxon>Bacteria</taxon>
        <taxon>Bacillati</taxon>
        <taxon>Actinomycetota</taxon>
        <taxon>Actinomycetes</taxon>
        <taxon>Mycobacteriales</taxon>
        <taxon>Tsukamurellaceae</taxon>
        <taxon>Tsukamurella</taxon>
    </lineage>
</organism>
<comment type="similarity">
    <text evidence="7">Belongs to the MraZ family.</text>
</comment>
<comment type="caution">
    <text evidence="9">The sequence shown here is derived from an EMBL/GenBank/DDBJ whole genome shotgun (WGS) entry which is preliminary data.</text>
</comment>
<dbReference type="InterPro" id="IPR003444">
    <property type="entry name" value="MraZ"/>
</dbReference>
<dbReference type="PROSITE" id="PS51740">
    <property type="entry name" value="SPOVT_ABRB"/>
    <property type="match status" value="2"/>
</dbReference>
<evidence type="ECO:0000259" key="8">
    <source>
        <dbReference type="PROSITE" id="PS51740"/>
    </source>
</evidence>
<comment type="subunit">
    <text evidence="7">Forms oligomers.</text>
</comment>